<dbReference type="PANTHER" id="PTHR14969:SF13">
    <property type="entry name" value="AT30094P"/>
    <property type="match status" value="1"/>
</dbReference>
<gene>
    <name evidence="3" type="ORF">AVL61_14750</name>
</gene>
<protein>
    <submittedName>
        <fullName evidence="3">Phosphatidic acid phosphatase</fullName>
    </submittedName>
</protein>
<feature type="transmembrane region" description="Helical" evidence="1">
    <location>
        <begin position="109"/>
        <end position="129"/>
    </location>
</feature>
<dbReference type="Gene3D" id="1.20.144.10">
    <property type="entry name" value="Phosphatidic acid phosphatase type 2/haloperoxidase"/>
    <property type="match status" value="1"/>
</dbReference>
<dbReference type="SUPFAM" id="SSF48317">
    <property type="entry name" value="Acid phosphatase/Vanadium-dependent haloperoxidase"/>
    <property type="match status" value="1"/>
</dbReference>
<dbReference type="InterPro" id="IPR036938">
    <property type="entry name" value="PAP2/HPO_sf"/>
</dbReference>
<proteinExistence type="predicted"/>
<organism evidence="3 4">
    <name type="scientific">Kocuria rosea subsp. polaris</name>
    <dbReference type="NCBI Taxonomy" id="136273"/>
    <lineage>
        <taxon>Bacteria</taxon>
        <taxon>Bacillati</taxon>
        <taxon>Actinomycetota</taxon>
        <taxon>Actinomycetes</taxon>
        <taxon>Micrococcales</taxon>
        <taxon>Micrococcaceae</taxon>
        <taxon>Kocuria</taxon>
    </lineage>
</organism>
<accession>A0A0W8I974</accession>
<evidence type="ECO:0000259" key="2">
    <source>
        <dbReference type="SMART" id="SM00014"/>
    </source>
</evidence>
<feature type="transmembrane region" description="Helical" evidence="1">
    <location>
        <begin position="136"/>
        <end position="157"/>
    </location>
</feature>
<keyword evidence="1" id="KW-0472">Membrane</keyword>
<evidence type="ECO:0000313" key="3">
    <source>
        <dbReference type="EMBL" id="KUG56364.1"/>
    </source>
</evidence>
<dbReference type="Proteomes" id="UP000053512">
    <property type="component" value="Unassembled WGS sequence"/>
</dbReference>
<dbReference type="PANTHER" id="PTHR14969">
    <property type="entry name" value="SPHINGOSINE-1-PHOSPHATE PHOSPHOHYDROLASE"/>
    <property type="match status" value="1"/>
</dbReference>
<feature type="transmembrane region" description="Helical" evidence="1">
    <location>
        <begin position="231"/>
        <end position="252"/>
    </location>
</feature>
<dbReference type="Pfam" id="PF01569">
    <property type="entry name" value="PAP2"/>
    <property type="match status" value="1"/>
</dbReference>
<comment type="caution">
    <text evidence="3">The sequence shown here is derived from an EMBL/GenBank/DDBJ whole genome shotgun (WGS) entry which is preliminary data.</text>
</comment>
<dbReference type="AlphaFoldDB" id="A0A0W8I974"/>
<evidence type="ECO:0000256" key="1">
    <source>
        <dbReference type="SAM" id="Phobius"/>
    </source>
</evidence>
<dbReference type="CDD" id="cd03392">
    <property type="entry name" value="PAP2_like_2"/>
    <property type="match status" value="1"/>
</dbReference>
<sequence length="269" mass="28511">MAEERRRSGGHEDRFVGGQDLTAWPTRLGQLLVRCVRWLARRLGPYAAVLVPLGLGLGVAVTMTVATAEVYESVMDQDDAAALDEPLLEAAMAVRSPALDALVTAYTHVGGPVGMTVLTVAVMAALALARRSWTPVVLVTAAAAGSLLMTVAGKPLIGRSRPDLEDAVPPYEYSASFPSGHSLNAFVIAGIVAYLLVLRQRARPARVLTIAAAAAFALTMALSRVYLGHHWFTDVLVAQTLGAAWLAVVITTHRLHLTVRHRGAGGARP</sequence>
<dbReference type="InterPro" id="IPR000326">
    <property type="entry name" value="PAP2/HPO"/>
</dbReference>
<feature type="transmembrane region" description="Helical" evidence="1">
    <location>
        <begin position="205"/>
        <end position="225"/>
    </location>
</feature>
<keyword evidence="1" id="KW-0812">Transmembrane</keyword>
<feature type="transmembrane region" description="Helical" evidence="1">
    <location>
        <begin position="177"/>
        <end position="198"/>
    </location>
</feature>
<evidence type="ECO:0000313" key="4">
    <source>
        <dbReference type="Proteomes" id="UP000053512"/>
    </source>
</evidence>
<dbReference type="SMART" id="SM00014">
    <property type="entry name" value="acidPPc"/>
    <property type="match status" value="1"/>
</dbReference>
<keyword evidence="1" id="KW-1133">Transmembrane helix</keyword>
<name>A0A0W8I974_KOCRO</name>
<feature type="transmembrane region" description="Helical" evidence="1">
    <location>
        <begin position="43"/>
        <end position="66"/>
    </location>
</feature>
<dbReference type="RefSeq" id="WP_058874514.1">
    <property type="nucleotide sequence ID" value="NZ_LQBK01000023.1"/>
</dbReference>
<feature type="domain" description="Phosphatidic acid phosphatase type 2/haloperoxidase" evidence="2">
    <location>
        <begin position="136"/>
        <end position="250"/>
    </location>
</feature>
<reference evidence="4" key="1">
    <citation type="submission" date="2015-12" db="EMBL/GenBank/DDBJ databases">
        <authorList>
            <person name="Nair G.R."/>
            <person name="Kaur G."/>
            <person name="Mayilraj S."/>
        </authorList>
    </citation>
    <scope>NUCLEOTIDE SEQUENCE [LARGE SCALE GENOMIC DNA]</scope>
    <source>
        <strain evidence="4">CD08_4</strain>
    </source>
</reference>
<dbReference type="OrthoDB" id="5289372at2"/>
<dbReference type="EMBL" id="LQBK01000023">
    <property type="protein sequence ID" value="KUG56364.1"/>
    <property type="molecule type" value="Genomic_DNA"/>
</dbReference>